<name>A0A1V6TJ75_9EURO</name>
<protein>
    <submittedName>
        <fullName evidence="2">Uncharacterized protein</fullName>
    </submittedName>
</protein>
<reference evidence="3" key="1">
    <citation type="journal article" date="2017" name="Nat. Microbiol.">
        <title>Global analysis of biosynthetic gene clusters reveals vast potential of secondary metabolite production in Penicillium species.</title>
        <authorList>
            <person name="Nielsen J.C."/>
            <person name="Grijseels S."/>
            <person name="Prigent S."/>
            <person name="Ji B."/>
            <person name="Dainat J."/>
            <person name="Nielsen K.F."/>
            <person name="Frisvad J.C."/>
            <person name="Workman M."/>
            <person name="Nielsen J."/>
        </authorList>
    </citation>
    <scope>NUCLEOTIDE SEQUENCE [LARGE SCALE GENOMIC DNA]</scope>
    <source>
        <strain evidence="3">IBT 24891</strain>
    </source>
</reference>
<keyword evidence="1" id="KW-0732">Signal</keyword>
<gene>
    <name evidence="2" type="ORF">PENSTE_c005G01484</name>
</gene>
<organism evidence="2 3">
    <name type="scientific">Penicillium steckii</name>
    <dbReference type="NCBI Taxonomy" id="303698"/>
    <lineage>
        <taxon>Eukaryota</taxon>
        <taxon>Fungi</taxon>
        <taxon>Dikarya</taxon>
        <taxon>Ascomycota</taxon>
        <taxon>Pezizomycotina</taxon>
        <taxon>Eurotiomycetes</taxon>
        <taxon>Eurotiomycetidae</taxon>
        <taxon>Eurotiales</taxon>
        <taxon>Aspergillaceae</taxon>
        <taxon>Penicillium</taxon>
    </lineage>
</organism>
<dbReference type="OrthoDB" id="4367034at2759"/>
<dbReference type="Proteomes" id="UP000191285">
    <property type="component" value="Unassembled WGS sequence"/>
</dbReference>
<feature type="signal peptide" evidence="1">
    <location>
        <begin position="1"/>
        <end position="16"/>
    </location>
</feature>
<accession>A0A1V6TJ75</accession>
<feature type="chain" id="PRO_5013297345" evidence="1">
    <location>
        <begin position="17"/>
        <end position="437"/>
    </location>
</feature>
<evidence type="ECO:0000313" key="3">
    <source>
        <dbReference type="Proteomes" id="UP000191285"/>
    </source>
</evidence>
<sequence length="437" mass="48326">MHYSYIFSAFVAGAMAAPGAFAPRAEAATSATTASTIEATATGTSSADQSKLTTFPSKWDKVDLDKWIRLIANETVDMSNSTQKEHAETAIGIIECYYDISDGEDCEEKVVEPATYWTKVGIHYSRGWYKKIYNKYFPKMKEWKTEAKSFLEEFSHKNVTSEADYFKVAKKMMSQLKDVYSGSSSMLGGFDLRSAGLSFASGVYTSVKPNVTEMLVSFLPIVMNTANASSIHSLKQEFSHPQSIKAQNIKDAFRNTFSLLRKASITGFKASAVNVFWTLDDVFIAKASKEINGQKPADLDLSILDKNARTCDDEGTCYFFIVAQNASNIASGKWMGAKGIHKIEQYDVTLLDLAQSATWFQKEFNGYAAQPNSSALLESVQTNQTRPSLSYFVNLPVVDLDNAKAAHSKNSSEVALLKTLTHEISTIKGWPYPKSTK</sequence>
<comment type="caution">
    <text evidence="2">The sequence shown here is derived from an EMBL/GenBank/DDBJ whole genome shotgun (WGS) entry which is preliminary data.</text>
</comment>
<evidence type="ECO:0000313" key="2">
    <source>
        <dbReference type="EMBL" id="OQE26377.1"/>
    </source>
</evidence>
<proteinExistence type="predicted"/>
<dbReference type="EMBL" id="MLKD01000005">
    <property type="protein sequence ID" value="OQE26377.1"/>
    <property type="molecule type" value="Genomic_DNA"/>
</dbReference>
<keyword evidence="3" id="KW-1185">Reference proteome</keyword>
<dbReference type="AlphaFoldDB" id="A0A1V6TJ75"/>
<evidence type="ECO:0000256" key="1">
    <source>
        <dbReference type="SAM" id="SignalP"/>
    </source>
</evidence>